<keyword evidence="3" id="KW-1185">Reference proteome</keyword>
<evidence type="ECO:0000256" key="1">
    <source>
        <dbReference type="SAM" id="Phobius"/>
    </source>
</evidence>
<dbReference type="EMBL" id="AP021861">
    <property type="protein sequence ID" value="BBO31693.1"/>
    <property type="molecule type" value="Genomic_DNA"/>
</dbReference>
<dbReference type="RefSeq" id="WP_152097789.1">
    <property type="nucleotide sequence ID" value="NZ_AP021861.1"/>
</dbReference>
<dbReference type="Proteomes" id="UP000326837">
    <property type="component" value="Chromosome"/>
</dbReference>
<accession>A0A5K7XBK8</accession>
<evidence type="ECO:0000313" key="2">
    <source>
        <dbReference type="EMBL" id="BBO31693.1"/>
    </source>
</evidence>
<sequence length="219" mass="22674">MLDLLFVLAAVVGGTVMVFQFGLTVLGLSDHGDVGDLGDVDAGHGLDGEAGVLDGDISGDHHTSIGAAADGQLHPDSSWLFGVVTFRTFVAALAFFGLAGMAALRMELSRPVALILALGGGFAAMYGMYWSMRAVAGLASSGNERISNAVGRRGTVYIPIPAENAGAGKVQLSMQNRIVEFLAVTDEVDRLPTGAKVEVIAVASSDTLHVRRVVEPAHA</sequence>
<name>A0A5K7XBK8_9BACT</name>
<keyword evidence="1" id="KW-1133">Transmembrane helix</keyword>
<dbReference type="Gene3D" id="2.40.50.140">
    <property type="entry name" value="Nucleic acid-binding proteins"/>
    <property type="match status" value="1"/>
</dbReference>
<reference evidence="3" key="1">
    <citation type="submission" date="2019-10" db="EMBL/GenBank/DDBJ databases">
        <title>Lacipirellula parvula gen. nov., sp. nov., representing a lineage of planctomycetes widespread in freshwater anoxic habitats, and description of the family Lacipirellulaceae.</title>
        <authorList>
            <person name="Dedysh S.N."/>
            <person name="Kulichevskaya I.S."/>
            <person name="Beletsky A.V."/>
            <person name="Rakitin A.L."/>
            <person name="Mardanov A.V."/>
            <person name="Ivanova A.A."/>
            <person name="Saltykova V.X."/>
            <person name="Rijpstra W.I.C."/>
            <person name="Sinninghe Damste J.S."/>
            <person name="Ravin N.V."/>
        </authorList>
    </citation>
    <scope>NUCLEOTIDE SEQUENCE [LARGE SCALE GENOMIC DNA]</scope>
    <source>
        <strain evidence="3">PX69</strain>
    </source>
</reference>
<evidence type="ECO:0008006" key="4">
    <source>
        <dbReference type="Google" id="ProtNLM"/>
    </source>
</evidence>
<feature type="transmembrane region" description="Helical" evidence="1">
    <location>
        <begin position="112"/>
        <end position="132"/>
    </location>
</feature>
<keyword evidence="1" id="KW-0472">Membrane</keyword>
<dbReference type="InterPro" id="IPR012340">
    <property type="entry name" value="NA-bd_OB-fold"/>
</dbReference>
<gene>
    <name evidence="2" type="ORF">PLANPX_1305</name>
</gene>
<dbReference type="AlphaFoldDB" id="A0A5K7XBK8"/>
<protein>
    <recommendedName>
        <fullName evidence="4">NfeD-like C-terminal domain-containing protein</fullName>
    </recommendedName>
</protein>
<evidence type="ECO:0000313" key="3">
    <source>
        <dbReference type="Proteomes" id="UP000326837"/>
    </source>
</evidence>
<keyword evidence="1" id="KW-0812">Transmembrane</keyword>
<feature type="transmembrane region" description="Helical" evidence="1">
    <location>
        <begin position="79"/>
        <end position="100"/>
    </location>
</feature>
<proteinExistence type="predicted"/>
<dbReference type="KEGG" id="lpav:PLANPX_1305"/>
<organism evidence="2 3">
    <name type="scientific">Lacipirellula parvula</name>
    <dbReference type="NCBI Taxonomy" id="2650471"/>
    <lineage>
        <taxon>Bacteria</taxon>
        <taxon>Pseudomonadati</taxon>
        <taxon>Planctomycetota</taxon>
        <taxon>Planctomycetia</taxon>
        <taxon>Pirellulales</taxon>
        <taxon>Lacipirellulaceae</taxon>
        <taxon>Lacipirellula</taxon>
    </lineage>
</organism>